<dbReference type="Proteomes" id="UP000199114">
    <property type="component" value="Unassembled WGS sequence"/>
</dbReference>
<gene>
    <name evidence="2" type="ORF">SAMN04489841_2875</name>
</gene>
<accession>A0A1H9KCR9</accession>
<dbReference type="EMBL" id="FOFD01000003">
    <property type="protein sequence ID" value="SEQ96695.1"/>
    <property type="molecule type" value="Genomic_DNA"/>
</dbReference>
<sequence>MCHHFKSITELDAEEREDVLDSHSRAELEAELSDDELEALTA</sequence>
<reference evidence="3" key="1">
    <citation type="submission" date="2016-10" db="EMBL/GenBank/DDBJ databases">
        <authorList>
            <person name="Varghese N."/>
            <person name="Submissions S."/>
        </authorList>
    </citation>
    <scope>NUCLEOTIDE SEQUENCE [LARGE SCALE GENOMIC DNA]</scope>
    <source>
        <strain evidence="3">DSM 25055</strain>
    </source>
</reference>
<protein>
    <submittedName>
        <fullName evidence="2">Uncharacterized protein</fullName>
    </submittedName>
</protein>
<name>A0A1H9KCR9_9EURY</name>
<dbReference type="AlphaFoldDB" id="A0A1H9KCR9"/>
<proteinExistence type="predicted"/>
<organism evidence="2 3">
    <name type="scientific">Natrinema salaciae</name>
    <dbReference type="NCBI Taxonomy" id="1186196"/>
    <lineage>
        <taxon>Archaea</taxon>
        <taxon>Methanobacteriati</taxon>
        <taxon>Methanobacteriota</taxon>
        <taxon>Stenosarchaea group</taxon>
        <taxon>Halobacteria</taxon>
        <taxon>Halobacteriales</taxon>
        <taxon>Natrialbaceae</taxon>
        <taxon>Natrinema</taxon>
    </lineage>
</organism>
<evidence type="ECO:0000313" key="2">
    <source>
        <dbReference type="EMBL" id="SEQ96695.1"/>
    </source>
</evidence>
<evidence type="ECO:0000256" key="1">
    <source>
        <dbReference type="SAM" id="MobiDB-lite"/>
    </source>
</evidence>
<feature type="compositionally biased region" description="Acidic residues" evidence="1">
    <location>
        <begin position="29"/>
        <end position="42"/>
    </location>
</feature>
<feature type="region of interest" description="Disordered" evidence="1">
    <location>
        <begin position="15"/>
        <end position="42"/>
    </location>
</feature>
<keyword evidence="3" id="KW-1185">Reference proteome</keyword>
<evidence type="ECO:0000313" key="3">
    <source>
        <dbReference type="Proteomes" id="UP000199114"/>
    </source>
</evidence>
<feature type="compositionally biased region" description="Basic and acidic residues" evidence="1">
    <location>
        <begin position="19"/>
        <end position="28"/>
    </location>
</feature>
<dbReference type="RefSeq" id="WP_281246962.1">
    <property type="nucleotide sequence ID" value="NZ_FOFD01000003.1"/>
</dbReference>